<feature type="region of interest" description="Disordered" evidence="1">
    <location>
        <begin position="38"/>
        <end position="61"/>
    </location>
</feature>
<dbReference type="AlphaFoldDB" id="A0A3M0KPZ2"/>
<protein>
    <submittedName>
        <fullName evidence="2">Uncharacterized protein</fullName>
    </submittedName>
</protein>
<dbReference type="EMBL" id="QRBI01000104">
    <property type="protein sequence ID" value="RMC15163.1"/>
    <property type="molecule type" value="Genomic_DNA"/>
</dbReference>
<accession>A0A3M0KPZ2</accession>
<feature type="compositionally biased region" description="Basic and acidic residues" evidence="1">
    <location>
        <begin position="43"/>
        <end position="59"/>
    </location>
</feature>
<gene>
    <name evidence="2" type="ORF">DUI87_07345</name>
</gene>
<evidence type="ECO:0000313" key="2">
    <source>
        <dbReference type="EMBL" id="RMC15163.1"/>
    </source>
</evidence>
<reference evidence="2 3" key="1">
    <citation type="submission" date="2018-07" db="EMBL/GenBank/DDBJ databases">
        <title>A high quality draft genome assembly of the barn swallow (H. rustica rustica).</title>
        <authorList>
            <person name="Formenti G."/>
            <person name="Chiara M."/>
            <person name="Poveda L."/>
            <person name="Francoijs K.-J."/>
            <person name="Bonisoli-Alquati A."/>
            <person name="Canova L."/>
            <person name="Gianfranceschi L."/>
            <person name="Horner D.S."/>
            <person name="Saino N."/>
        </authorList>
    </citation>
    <scope>NUCLEOTIDE SEQUENCE [LARGE SCALE GENOMIC DNA]</scope>
    <source>
        <strain evidence="2">Chelidonia</strain>
        <tissue evidence="2">Blood</tissue>
    </source>
</reference>
<sequence>MPEGSFLRQAWPVTAQGKWRCLLFTYPVLVLMETSNSKKNHRMEKSMKERRCKHAKDPRASSQTLITLDRREWRWVDGQLMPKEST</sequence>
<organism evidence="2 3">
    <name type="scientific">Hirundo rustica rustica</name>
    <dbReference type="NCBI Taxonomy" id="333673"/>
    <lineage>
        <taxon>Eukaryota</taxon>
        <taxon>Metazoa</taxon>
        <taxon>Chordata</taxon>
        <taxon>Craniata</taxon>
        <taxon>Vertebrata</taxon>
        <taxon>Euteleostomi</taxon>
        <taxon>Archelosauria</taxon>
        <taxon>Archosauria</taxon>
        <taxon>Dinosauria</taxon>
        <taxon>Saurischia</taxon>
        <taxon>Theropoda</taxon>
        <taxon>Coelurosauria</taxon>
        <taxon>Aves</taxon>
        <taxon>Neognathae</taxon>
        <taxon>Neoaves</taxon>
        <taxon>Telluraves</taxon>
        <taxon>Australaves</taxon>
        <taxon>Passeriformes</taxon>
        <taxon>Sylvioidea</taxon>
        <taxon>Hirundinidae</taxon>
        <taxon>Hirundo</taxon>
    </lineage>
</organism>
<keyword evidence="3" id="KW-1185">Reference proteome</keyword>
<proteinExistence type="predicted"/>
<name>A0A3M0KPZ2_HIRRU</name>
<comment type="caution">
    <text evidence="2">The sequence shown here is derived from an EMBL/GenBank/DDBJ whole genome shotgun (WGS) entry which is preliminary data.</text>
</comment>
<dbReference type="Proteomes" id="UP000269221">
    <property type="component" value="Unassembled WGS sequence"/>
</dbReference>
<evidence type="ECO:0000313" key="3">
    <source>
        <dbReference type="Proteomes" id="UP000269221"/>
    </source>
</evidence>
<evidence type="ECO:0000256" key="1">
    <source>
        <dbReference type="SAM" id="MobiDB-lite"/>
    </source>
</evidence>